<feature type="non-terminal residue" evidence="2">
    <location>
        <position position="1"/>
    </location>
</feature>
<comment type="caution">
    <text evidence="2">The sequence shown here is derived from an EMBL/GenBank/DDBJ whole genome shotgun (WGS) entry which is preliminary data.</text>
</comment>
<accession>A0AA38KXV5</accession>
<protein>
    <submittedName>
        <fullName evidence="2">Uncharacterized protein</fullName>
    </submittedName>
</protein>
<evidence type="ECO:0000313" key="2">
    <source>
        <dbReference type="EMBL" id="KAH9310294.1"/>
    </source>
</evidence>
<gene>
    <name evidence="2" type="ORF">KI387_044699</name>
</gene>
<feature type="compositionally biased region" description="Polar residues" evidence="1">
    <location>
        <begin position="42"/>
        <end position="63"/>
    </location>
</feature>
<dbReference type="EMBL" id="JAHRHJ020000007">
    <property type="protein sequence ID" value="KAH9310294.1"/>
    <property type="molecule type" value="Genomic_DNA"/>
</dbReference>
<feature type="non-terminal residue" evidence="2">
    <location>
        <position position="69"/>
    </location>
</feature>
<evidence type="ECO:0000313" key="3">
    <source>
        <dbReference type="Proteomes" id="UP000824469"/>
    </source>
</evidence>
<proteinExistence type="predicted"/>
<evidence type="ECO:0000256" key="1">
    <source>
        <dbReference type="SAM" id="MobiDB-lite"/>
    </source>
</evidence>
<reference evidence="2 3" key="1">
    <citation type="journal article" date="2021" name="Nat. Plants">
        <title>The Taxus genome provides insights into paclitaxel biosynthesis.</title>
        <authorList>
            <person name="Xiong X."/>
            <person name="Gou J."/>
            <person name="Liao Q."/>
            <person name="Li Y."/>
            <person name="Zhou Q."/>
            <person name="Bi G."/>
            <person name="Li C."/>
            <person name="Du R."/>
            <person name="Wang X."/>
            <person name="Sun T."/>
            <person name="Guo L."/>
            <person name="Liang H."/>
            <person name="Lu P."/>
            <person name="Wu Y."/>
            <person name="Zhang Z."/>
            <person name="Ro D.K."/>
            <person name="Shang Y."/>
            <person name="Huang S."/>
            <person name="Yan J."/>
        </authorList>
    </citation>
    <scope>NUCLEOTIDE SEQUENCE [LARGE SCALE GENOMIC DNA]</scope>
    <source>
        <strain evidence="2">Ta-2019</strain>
    </source>
</reference>
<organism evidence="2 3">
    <name type="scientific">Taxus chinensis</name>
    <name type="common">Chinese yew</name>
    <name type="synonym">Taxus wallichiana var. chinensis</name>
    <dbReference type="NCBI Taxonomy" id="29808"/>
    <lineage>
        <taxon>Eukaryota</taxon>
        <taxon>Viridiplantae</taxon>
        <taxon>Streptophyta</taxon>
        <taxon>Embryophyta</taxon>
        <taxon>Tracheophyta</taxon>
        <taxon>Spermatophyta</taxon>
        <taxon>Pinopsida</taxon>
        <taxon>Pinidae</taxon>
        <taxon>Conifers II</taxon>
        <taxon>Cupressales</taxon>
        <taxon>Taxaceae</taxon>
        <taxon>Taxus</taxon>
    </lineage>
</organism>
<name>A0AA38KXV5_TAXCH</name>
<sequence length="69" mass="7700">GTYDLATMKLHYQRSIFKPLKHTTKSTITDLICDREKYNSRVSGHSWPLTSAPNTPSSSTVKSSGKVFP</sequence>
<dbReference type="Proteomes" id="UP000824469">
    <property type="component" value="Unassembled WGS sequence"/>
</dbReference>
<keyword evidence="3" id="KW-1185">Reference proteome</keyword>
<feature type="region of interest" description="Disordered" evidence="1">
    <location>
        <begin position="42"/>
        <end position="69"/>
    </location>
</feature>
<dbReference type="AlphaFoldDB" id="A0AA38KXV5"/>